<dbReference type="GO" id="GO:0008158">
    <property type="term" value="F:hedgehog receptor activity"/>
    <property type="evidence" value="ECO:0007669"/>
    <property type="project" value="TreeGrafter"/>
</dbReference>
<comment type="similarity">
    <text evidence="2">Belongs to the patched family.</text>
</comment>
<keyword evidence="5" id="KW-0472">Membrane</keyword>
<dbReference type="GO" id="GO:0097108">
    <property type="term" value="F:hedgehog family protein binding"/>
    <property type="evidence" value="ECO:0007669"/>
    <property type="project" value="TreeGrafter"/>
</dbReference>
<reference evidence="8 9" key="1">
    <citation type="journal article" date="2020" name="Nat. Commun.">
        <title>Donkey genomes provide new insights into domestication and selection for coat color.</title>
        <authorList>
            <person name="Wang"/>
            <person name="C."/>
            <person name="Li"/>
            <person name="H."/>
            <person name="Guo"/>
            <person name="Y."/>
            <person name="Huang"/>
            <person name="J."/>
            <person name="Sun"/>
            <person name="Y."/>
            <person name="Min"/>
            <person name="J."/>
            <person name="Wang"/>
            <person name="J."/>
            <person name="Fang"/>
            <person name="X."/>
            <person name="Zhao"/>
            <person name="Z."/>
            <person name="Wang"/>
            <person name="S."/>
            <person name="Zhang"/>
            <person name="Y."/>
            <person name="Liu"/>
            <person name="Q."/>
            <person name="Jiang"/>
            <person name="Q."/>
            <person name="Wang"/>
            <person name="X."/>
            <person name="Guo"/>
            <person name="Y."/>
            <person name="Yang"/>
            <person name="C."/>
            <person name="Wang"/>
            <person name="Y."/>
            <person name="Tian"/>
            <person name="F."/>
            <person name="Zhuang"/>
            <person name="G."/>
            <person name="Fan"/>
            <person name="Y."/>
            <person name="Gao"/>
            <person name="Q."/>
            <person name="Li"/>
            <person name="Y."/>
            <person name="Ju"/>
            <person name="Z."/>
            <person name="Li"/>
            <person name="J."/>
            <person name="Li"/>
            <person name="R."/>
            <person name="Hou"/>
            <person name="M."/>
            <person name="Yang"/>
            <person name="G."/>
            <person name="Liu"/>
            <person name="G."/>
            <person name="Liu"/>
            <person name="W."/>
            <person name="Guo"/>
            <person name="J."/>
            <person name="Pan"/>
            <person name="S."/>
            <person name="Fan"/>
            <person name="G."/>
            <person name="Zhang"/>
            <person name="W."/>
            <person name="Zhang"/>
            <person name="R."/>
            <person name="Yu"/>
            <person name="J."/>
            <person name="Zhang"/>
            <person name="X."/>
            <person name="Yin"/>
            <person name="Q."/>
            <person name="Ji"/>
            <person name="C."/>
            <person name="Jin"/>
            <person name="Y."/>
            <person name="Yue"/>
            <person name="G."/>
            <person name="Liu"/>
            <person name="M."/>
            <person name="Xu"/>
            <person name="J."/>
            <person name="Liu"/>
            <person name="S."/>
            <person name="Jordana"/>
            <person name="J."/>
            <person name="Noce"/>
            <person name="A."/>
            <person name="Amills"/>
            <person name="M."/>
            <person name="Wu"/>
            <person name="D.D."/>
            <person name="Li"/>
            <person name="S."/>
            <person name="Zhou"/>
            <person name="X. and Zhong"/>
            <person name="J."/>
        </authorList>
    </citation>
    <scope>NUCLEOTIDE SEQUENCE [LARGE SCALE GENOMIC DNA]</scope>
</reference>
<keyword evidence="4" id="KW-1133">Transmembrane helix</keyword>
<sequence>QIATLNPRCGSAERPGSLCLRGSLKCVESGEGEHPDGGPPGPRPAPGKRRRREQPAPSQDPRLRRPGPFPCAVGCFLRLTRRERRGGKDPCGCPLPITNIVGKATGRKAPLWLRAKFQRLLFKLGCYIQKNCGKFLVVGLLIFGAFAVGLKAANLETNVEELWVEVGGRVSRELNYTRQKIGEEAMFNPQLMIQTPKEEGANVLTAEALRQHLDSALQASRVHVYMYNRQWKLEHLCYKSGELITETGYMDQIIEYLYPCLIITPLDCFWEGAKLQSGTAYLLVKENKLSGGQLGGNAE</sequence>
<dbReference type="PANTHER" id="PTHR46022">
    <property type="entry name" value="PROTEIN PATCHED"/>
    <property type="match status" value="1"/>
</dbReference>
<keyword evidence="9" id="KW-1185">Reference proteome</keyword>
<keyword evidence="3" id="KW-0812">Transmembrane</keyword>
<evidence type="ECO:0000313" key="8">
    <source>
        <dbReference type="Ensembl" id="ENSEASP00005055548.1"/>
    </source>
</evidence>
<dbReference type="AlphaFoldDB" id="A0A9L0JSZ4"/>
<reference evidence="8" key="2">
    <citation type="submission" date="2025-08" db="UniProtKB">
        <authorList>
            <consortium name="Ensembl"/>
        </authorList>
    </citation>
    <scope>IDENTIFICATION</scope>
</reference>
<evidence type="ECO:0000256" key="2">
    <source>
        <dbReference type="ARBA" id="ARBA00005585"/>
    </source>
</evidence>
<evidence type="ECO:0000256" key="1">
    <source>
        <dbReference type="ARBA" id="ARBA00004141"/>
    </source>
</evidence>
<evidence type="ECO:0000256" key="3">
    <source>
        <dbReference type="ARBA" id="ARBA00022692"/>
    </source>
</evidence>
<evidence type="ECO:0000256" key="5">
    <source>
        <dbReference type="ARBA" id="ARBA00023136"/>
    </source>
</evidence>
<dbReference type="GO" id="GO:0005119">
    <property type="term" value="F:smoothened binding"/>
    <property type="evidence" value="ECO:0007669"/>
    <property type="project" value="TreeGrafter"/>
</dbReference>
<dbReference type="GeneTree" id="ENSGT00940000159011"/>
<gene>
    <name evidence="8" type="primary">PTCH1</name>
</gene>
<evidence type="ECO:0000256" key="7">
    <source>
        <dbReference type="SAM" id="MobiDB-lite"/>
    </source>
</evidence>
<evidence type="ECO:0000256" key="4">
    <source>
        <dbReference type="ARBA" id="ARBA00022989"/>
    </source>
</evidence>
<feature type="region of interest" description="Disordered" evidence="7">
    <location>
        <begin position="28"/>
        <end position="65"/>
    </location>
</feature>
<dbReference type="Proteomes" id="UP000694387">
    <property type="component" value="Chromosome 23"/>
</dbReference>
<keyword evidence="6" id="KW-0325">Glycoprotein</keyword>
<evidence type="ECO:0000256" key="6">
    <source>
        <dbReference type="ARBA" id="ARBA00023180"/>
    </source>
</evidence>
<dbReference type="GO" id="GO:0005886">
    <property type="term" value="C:plasma membrane"/>
    <property type="evidence" value="ECO:0007669"/>
    <property type="project" value="TreeGrafter"/>
</dbReference>
<proteinExistence type="inferred from homology"/>
<reference evidence="8" key="3">
    <citation type="submission" date="2025-09" db="UniProtKB">
        <authorList>
            <consortium name="Ensembl"/>
        </authorList>
    </citation>
    <scope>IDENTIFICATION</scope>
</reference>
<dbReference type="Ensembl" id="ENSEAST00005070371.1">
    <property type="protein sequence ID" value="ENSEASP00005055548.1"/>
    <property type="gene ID" value="ENSEASG00005020045.2"/>
</dbReference>
<evidence type="ECO:0000313" key="9">
    <source>
        <dbReference type="Proteomes" id="UP000694387"/>
    </source>
</evidence>
<comment type="subcellular location">
    <subcellularLocation>
        <location evidence="1">Membrane</location>
        <topology evidence="1">Multi-pass membrane protein</topology>
    </subcellularLocation>
</comment>
<accession>A0A9L0JSZ4</accession>
<protein>
    <submittedName>
        <fullName evidence="8">Patched 1</fullName>
    </submittedName>
</protein>
<dbReference type="GO" id="GO:0045879">
    <property type="term" value="P:negative regulation of smoothened signaling pathway"/>
    <property type="evidence" value="ECO:0007669"/>
    <property type="project" value="TreeGrafter"/>
</dbReference>
<name>A0A9L0JSZ4_EQUAS</name>
<organism evidence="8 9">
    <name type="scientific">Equus asinus</name>
    <name type="common">Donkey</name>
    <name type="synonym">Equus africanus asinus</name>
    <dbReference type="NCBI Taxonomy" id="9793"/>
    <lineage>
        <taxon>Eukaryota</taxon>
        <taxon>Metazoa</taxon>
        <taxon>Chordata</taxon>
        <taxon>Craniata</taxon>
        <taxon>Vertebrata</taxon>
        <taxon>Euteleostomi</taxon>
        <taxon>Mammalia</taxon>
        <taxon>Eutheria</taxon>
        <taxon>Laurasiatheria</taxon>
        <taxon>Perissodactyla</taxon>
        <taxon>Equidae</taxon>
        <taxon>Equus</taxon>
    </lineage>
</organism>
<dbReference type="PANTHER" id="PTHR46022:SF5">
    <property type="entry name" value="PROTEIN PATCHED HOMOLOG 1"/>
    <property type="match status" value="1"/>
</dbReference>